<dbReference type="EMBL" id="LYOS01000002">
    <property type="protein sequence ID" value="OFV67995.1"/>
    <property type="molecule type" value="Genomic_DNA"/>
</dbReference>
<dbReference type="GO" id="GO:0000272">
    <property type="term" value="P:polysaccharide catabolic process"/>
    <property type="evidence" value="ECO:0007669"/>
    <property type="project" value="InterPro"/>
</dbReference>
<organism evidence="2 3">
    <name type="scientific">Candidatus Syntropharchaeum caldarium</name>
    <dbReference type="NCBI Taxonomy" id="1838285"/>
    <lineage>
        <taxon>Archaea</taxon>
        <taxon>Methanobacteriati</taxon>
        <taxon>Methanobacteriota</taxon>
        <taxon>Stenosarchaea group</taxon>
        <taxon>Methanomicrobia</taxon>
        <taxon>Methanosarcinales</taxon>
        <taxon>ANME-2 cluster</taxon>
        <taxon>Candidatus Syntropharchaeum</taxon>
    </lineage>
</organism>
<proteinExistence type="predicted"/>
<dbReference type="PROSITE" id="PS51766">
    <property type="entry name" value="DOCKERIN"/>
    <property type="match status" value="1"/>
</dbReference>
<evidence type="ECO:0000313" key="2">
    <source>
        <dbReference type="EMBL" id="OFV67995.1"/>
    </source>
</evidence>
<comment type="caution">
    <text evidence="2">The sequence shown here is derived from an EMBL/GenBank/DDBJ whole genome shotgun (WGS) entry which is preliminary data.</text>
</comment>
<dbReference type="Gene3D" id="1.10.1330.10">
    <property type="entry name" value="Dockerin domain"/>
    <property type="match status" value="1"/>
</dbReference>
<accession>A0A1F2PA98</accession>
<dbReference type="SUPFAM" id="SSF63446">
    <property type="entry name" value="Type I dockerin domain"/>
    <property type="match status" value="1"/>
</dbReference>
<dbReference type="STRING" id="1838285.SCAL_000635"/>
<feature type="domain" description="Dockerin" evidence="1">
    <location>
        <begin position="235"/>
        <end position="301"/>
    </location>
</feature>
<keyword evidence="3" id="KW-1185">Reference proteome</keyword>
<dbReference type="InterPro" id="IPR016134">
    <property type="entry name" value="Dockerin_dom"/>
</dbReference>
<dbReference type="Proteomes" id="UP000186940">
    <property type="component" value="Unassembled WGS sequence"/>
</dbReference>
<reference evidence="2" key="1">
    <citation type="submission" date="2016-05" db="EMBL/GenBank/DDBJ databases">
        <title>Microbial consortia oxidize butane by reversing methanogenesis.</title>
        <authorList>
            <person name="Laso-Perez R."/>
            <person name="Richter M."/>
            <person name="Wegener G."/>
            <person name="Musat F."/>
        </authorList>
    </citation>
    <scope>NUCLEOTIDE SEQUENCE [LARGE SCALE GENOMIC DNA]</scope>
    <source>
        <strain evidence="2">BOX2</strain>
    </source>
</reference>
<dbReference type="AlphaFoldDB" id="A0A1F2PA98"/>
<dbReference type="InterPro" id="IPR036439">
    <property type="entry name" value="Dockerin_dom_sf"/>
</dbReference>
<gene>
    <name evidence="2" type="ORF">SCAL_000635</name>
</gene>
<protein>
    <recommendedName>
        <fullName evidence="1">Dockerin domain-containing protein</fullName>
    </recommendedName>
</protein>
<sequence>MQKEVTKKVTGGILIISLLLLLGVIAATAVSPPPALPNKFWGNVSVNGVDAPTDTIIEAYIDGELRGTTTVGIEGEYGNNLNYLAVTGTLYDRGKIITFVITLPDGRVMTAQETAEWGRMQPPRKVDLTGVAPPLVTDPSANPAIIPDDTDDTPLWGEEAELSVTVTDICAIDSVTIDLSQIGGDSEAVMTDTGGGVYTIVTNASDGTTPGTYLLPVNATNAPGLSETSVSVELTVKKNGDVDDDGDVDEDDVVYLGCYALGVPGYDLNERIADVDGSGVVNLLDAVYLASHINGIAGYELLR</sequence>
<evidence type="ECO:0000259" key="1">
    <source>
        <dbReference type="PROSITE" id="PS51766"/>
    </source>
</evidence>
<name>A0A1F2PA98_9EURY</name>
<evidence type="ECO:0000313" key="3">
    <source>
        <dbReference type="Proteomes" id="UP000186940"/>
    </source>
</evidence>